<evidence type="ECO:0000313" key="10">
    <source>
        <dbReference type="Proteomes" id="UP000502823"/>
    </source>
</evidence>
<evidence type="ECO:0000256" key="5">
    <source>
        <dbReference type="ARBA" id="ARBA00023125"/>
    </source>
</evidence>
<feature type="domain" description="Uracil-DNA glycosylase-like" evidence="8">
    <location>
        <begin position="55"/>
        <end position="225"/>
    </location>
</feature>
<reference evidence="10" key="1">
    <citation type="submission" date="2020-01" db="EMBL/GenBank/DDBJ databases">
        <title>Draft genome sequence of the Termite Coptotermes fromosanus.</title>
        <authorList>
            <person name="Itakura S."/>
            <person name="Yosikawa Y."/>
            <person name="Umezawa K."/>
        </authorList>
    </citation>
    <scope>NUCLEOTIDE SEQUENCE [LARGE SCALE GENOMIC DNA]</scope>
</reference>
<dbReference type="GO" id="GO:0017065">
    <property type="term" value="F:single-strand selective uracil DNA N-glycosylase activity"/>
    <property type="evidence" value="ECO:0007669"/>
    <property type="project" value="InterPro"/>
</dbReference>
<dbReference type="GO" id="GO:0005634">
    <property type="term" value="C:nucleus"/>
    <property type="evidence" value="ECO:0007669"/>
    <property type="project" value="UniProtKB-SubCell"/>
</dbReference>
<evidence type="ECO:0000256" key="4">
    <source>
        <dbReference type="ARBA" id="ARBA00022801"/>
    </source>
</evidence>
<keyword evidence="7" id="KW-0539">Nucleus</keyword>
<dbReference type="EMBL" id="BLKM01000403">
    <property type="protein sequence ID" value="GFG33060.1"/>
    <property type="molecule type" value="Genomic_DNA"/>
</dbReference>
<dbReference type="FunCoup" id="A0A6L2PNG8">
    <property type="interactions" value="714"/>
</dbReference>
<evidence type="ECO:0000256" key="2">
    <source>
        <dbReference type="ARBA" id="ARBA00007889"/>
    </source>
</evidence>
<organism evidence="9 10">
    <name type="scientific">Coptotermes formosanus</name>
    <name type="common">Formosan subterranean termite</name>
    <dbReference type="NCBI Taxonomy" id="36987"/>
    <lineage>
        <taxon>Eukaryota</taxon>
        <taxon>Metazoa</taxon>
        <taxon>Ecdysozoa</taxon>
        <taxon>Arthropoda</taxon>
        <taxon>Hexapoda</taxon>
        <taxon>Insecta</taxon>
        <taxon>Pterygota</taxon>
        <taxon>Neoptera</taxon>
        <taxon>Polyneoptera</taxon>
        <taxon>Dictyoptera</taxon>
        <taxon>Blattodea</taxon>
        <taxon>Blattoidea</taxon>
        <taxon>Termitoidae</taxon>
        <taxon>Rhinotermitidae</taxon>
        <taxon>Coptotermes</taxon>
    </lineage>
</organism>
<keyword evidence="4" id="KW-0378">Hydrolase</keyword>
<keyword evidence="6" id="KW-0234">DNA repair</keyword>
<dbReference type="PANTHER" id="PTHR13235">
    <property type="entry name" value="SINGLE-STRAND SELECTIVE MONOFUNCTIONAL URACIL DNA GLYCOSYLASE"/>
    <property type="match status" value="1"/>
</dbReference>
<comment type="subcellular location">
    <subcellularLocation>
        <location evidence="1">Nucleus</location>
    </subcellularLocation>
</comment>
<dbReference type="FunFam" id="3.40.470.10:FF:000005">
    <property type="entry name" value="Single-strand selective monofunctional uracil DNA glycosylase"/>
    <property type="match status" value="1"/>
</dbReference>
<accession>A0A6L2PNG8</accession>
<keyword evidence="5" id="KW-0238">DNA-binding</keyword>
<sequence>MSNITEVPDSVSGTLLSIEVEQCEKLNALSFCDPVQYIYSPLEYAYNIHSNFVHKFCTSTKKVLFLGMNPGPWGMSQTGVPFGEVNIVREWLRVSGHVEQPRKEHPFRPVLGLECKRSEVSGRRFWGLFQKLCGDPDIFFQNAFVYNYCPLAFMTNTGKNITPEELKASQRRAVNEICDKALCDVLQLLQVEVIVAVGKYAEKRANAAVARTELEGKIKVIITLHYLVCKHNSVSEEAS</sequence>
<evidence type="ECO:0000256" key="3">
    <source>
        <dbReference type="ARBA" id="ARBA00022763"/>
    </source>
</evidence>
<evidence type="ECO:0000256" key="6">
    <source>
        <dbReference type="ARBA" id="ARBA00023204"/>
    </source>
</evidence>
<comment type="similarity">
    <text evidence="2">Belongs to the uracil-DNA glycosylase (UDG) superfamily. SMUG1 family.</text>
</comment>
<dbReference type="OrthoDB" id="408702at2759"/>
<dbReference type="Gene3D" id="3.40.470.10">
    <property type="entry name" value="Uracil-DNA glycosylase-like domain"/>
    <property type="match status" value="1"/>
</dbReference>
<dbReference type="AlphaFoldDB" id="A0A6L2PNG8"/>
<evidence type="ECO:0000256" key="1">
    <source>
        <dbReference type="ARBA" id="ARBA00004123"/>
    </source>
</evidence>
<name>A0A6L2PNG8_COPFO</name>
<dbReference type="GO" id="GO:0003677">
    <property type="term" value="F:DNA binding"/>
    <property type="evidence" value="ECO:0007669"/>
    <property type="project" value="UniProtKB-KW"/>
</dbReference>
<evidence type="ECO:0000313" key="9">
    <source>
        <dbReference type="EMBL" id="GFG33060.1"/>
    </source>
</evidence>
<dbReference type="CDD" id="cd19374">
    <property type="entry name" value="UDG-F3_SMUG1-like"/>
    <property type="match status" value="1"/>
</dbReference>
<dbReference type="GO" id="GO:0006284">
    <property type="term" value="P:base-excision repair"/>
    <property type="evidence" value="ECO:0007669"/>
    <property type="project" value="InterPro"/>
</dbReference>
<keyword evidence="10" id="KW-1185">Reference proteome</keyword>
<dbReference type="GO" id="GO:0000703">
    <property type="term" value="F:oxidized pyrimidine nucleobase lesion DNA N-glycosylase activity"/>
    <property type="evidence" value="ECO:0007669"/>
    <property type="project" value="TreeGrafter"/>
</dbReference>
<evidence type="ECO:0000259" key="8">
    <source>
        <dbReference type="Pfam" id="PF03167"/>
    </source>
</evidence>
<dbReference type="Pfam" id="PF03167">
    <property type="entry name" value="UDG"/>
    <property type="match status" value="1"/>
</dbReference>
<dbReference type="InterPro" id="IPR005122">
    <property type="entry name" value="Uracil-DNA_glycosylase-like"/>
</dbReference>
<dbReference type="Proteomes" id="UP000502823">
    <property type="component" value="Unassembled WGS sequence"/>
</dbReference>
<dbReference type="InterPro" id="IPR036895">
    <property type="entry name" value="Uracil-DNA_glycosylase-like_sf"/>
</dbReference>
<dbReference type="SUPFAM" id="SSF52141">
    <property type="entry name" value="Uracil-DNA glycosylase-like"/>
    <property type="match status" value="1"/>
</dbReference>
<protein>
    <recommendedName>
        <fullName evidence="8">Uracil-DNA glycosylase-like domain-containing protein</fullName>
    </recommendedName>
</protein>
<comment type="caution">
    <text evidence="9">The sequence shown here is derived from an EMBL/GenBank/DDBJ whole genome shotgun (WGS) entry which is preliminary data.</text>
</comment>
<proteinExistence type="inferred from homology"/>
<dbReference type="InParanoid" id="A0A6L2PNG8"/>
<dbReference type="InterPro" id="IPR039134">
    <property type="entry name" value="SMUG1"/>
</dbReference>
<dbReference type="PANTHER" id="PTHR13235:SF2">
    <property type="entry name" value="SINGLE-STRAND SELECTIVE MONOFUNCTIONAL URACIL DNA GLYCOSYLASE"/>
    <property type="match status" value="1"/>
</dbReference>
<gene>
    <name evidence="9" type="ORF">Cfor_12086</name>
</gene>
<keyword evidence="3" id="KW-0227">DNA damage</keyword>
<evidence type="ECO:0000256" key="7">
    <source>
        <dbReference type="ARBA" id="ARBA00023242"/>
    </source>
</evidence>